<reference evidence="3" key="1">
    <citation type="submission" date="2017-09" db="EMBL/GenBank/DDBJ databases">
        <title>Depth-based differentiation of microbial function through sediment-hosted aquifers and enrichment of novel symbionts in the deep terrestrial subsurface.</title>
        <authorList>
            <person name="Probst A.J."/>
            <person name="Ladd B."/>
            <person name="Jarett J.K."/>
            <person name="Geller-Mcgrath D.E."/>
            <person name="Sieber C.M.K."/>
            <person name="Emerson J.B."/>
            <person name="Anantharaman K."/>
            <person name="Thomas B.C."/>
            <person name="Malmstrom R."/>
            <person name="Stieglmeier M."/>
            <person name="Klingl A."/>
            <person name="Woyke T."/>
            <person name="Ryan C.M."/>
            <person name="Banfield J.F."/>
        </authorList>
    </citation>
    <scope>NUCLEOTIDE SEQUENCE [LARGE SCALE GENOMIC DNA]</scope>
</reference>
<dbReference type="EMBL" id="PEUX01000038">
    <property type="protein sequence ID" value="PIV10188.1"/>
    <property type="molecule type" value="Genomic_DNA"/>
</dbReference>
<keyword evidence="1" id="KW-1133">Transmembrane helix</keyword>
<proteinExistence type="predicted"/>
<keyword evidence="1" id="KW-0812">Transmembrane</keyword>
<accession>A0A2M7BUF8</accession>
<protein>
    <submittedName>
        <fullName evidence="2">Uncharacterized protein</fullName>
    </submittedName>
</protein>
<gene>
    <name evidence="2" type="ORF">COS49_01875</name>
</gene>
<organism evidence="2 3">
    <name type="scientific">Candidatus Portnoybacteria bacterium CG03_land_8_20_14_0_80_41_10</name>
    <dbReference type="NCBI Taxonomy" id="1974808"/>
    <lineage>
        <taxon>Bacteria</taxon>
        <taxon>Candidatus Portnoyibacteriota</taxon>
    </lineage>
</organism>
<feature type="transmembrane region" description="Helical" evidence="1">
    <location>
        <begin position="121"/>
        <end position="144"/>
    </location>
</feature>
<evidence type="ECO:0000313" key="3">
    <source>
        <dbReference type="Proteomes" id="UP000229894"/>
    </source>
</evidence>
<dbReference type="AlphaFoldDB" id="A0A2M7BUF8"/>
<comment type="caution">
    <text evidence="2">The sequence shown here is derived from an EMBL/GenBank/DDBJ whole genome shotgun (WGS) entry which is preliminary data.</text>
</comment>
<dbReference type="Proteomes" id="UP000229894">
    <property type="component" value="Unassembled WGS sequence"/>
</dbReference>
<sequence>MPSKKKLAKELEKLSKQFLIKDKRKTLLDSLENDRTEWFRWTAEMKGLLKNLDKAEAIKFSGLILLLEQKPKSRFYQNNLKKFLVAKVEFYKYYDFSLEKKLAQKEKTEKKLWISKIFRLFISRSFLGILILALIIGFIVWFYVDRKSCLEFVQGVVGPFLKAIK</sequence>
<name>A0A2M7BUF8_9BACT</name>
<keyword evidence="1" id="KW-0472">Membrane</keyword>
<evidence type="ECO:0000313" key="2">
    <source>
        <dbReference type="EMBL" id="PIV10188.1"/>
    </source>
</evidence>
<evidence type="ECO:0000256" key="1">
    <source>
        <dbReference type="SAM" id="Phobius"/>
    </source>
</evidence>